<evidence type="ECO:0000313" key="8">
    <source>
        <dbReference type="Proteomes" id="UP000221024"/>
    </source>
</evidence>
<dbReference type="GO" id="GO:0004731">
    <property type="term" value="F:purine-nucleoside phosphorylase activity"/>
    <property type="evidence" value="ECO:0007669"/>
    <property type="project" value="UniProtKB-EC"/>
</dbReference>
<dbReference type="SUPFAM" id="SSF53167">
    <property type="entry name" value="Purine and uridine phosphorylases"/>
    <property type="match status" value="1"/>
</dbReference>
<gene>
    <name evidence="7" type="ORF">CRI93_11600</name>
</gene>
<dbReference type="Gene3D" id="3.40.50.1580">
    <property type="entry name" value="Nucleoside phosphorylase domain"/>
    <property type="match status" value="1"/>
</dbReference>
<name>A0A2H3NJR1_9BACT</name>
<comment type="pathway">
    <text evidence="1 5">Purine metabolism; purine nucleoside salvage.</text>
</comment>
<evidence type="ECO:0000256" key="3">
    <source>
        <dbReference type="ARBA" id="ARBA00022676"/>
    </source>
</evidence>
<accession>A0A2H3NJR1</accession>
<organism evidence="7 8">
    <name type="scientific">Longimonas halophila</name>
    <dbReference type="NCBI Taxonomy" id="1469170"/>
    <lineage>
        <taxon>Bacteria</taxon>
        <taxon>Pseudomonadati</taxon>
        <taxon>Rhodothermota</taxon>
        <taxon>Rhodothermia</taxon>
        <taxon>Rhodothermales</taxon>
        <taxon>Salisaetaceae</taxon>
        <taxon>Longimonas</taxon>
    </lineage>
</organism>
<dbReference type="GO" id="GO:0005737">
    <property type="term" value="C:cytoplasm"/>
    <property type="evidence" value="ECO:0007669"/>
    <property type="project" value="TreeGrafter"/>
</dbReference>
<dbReference type="PANTHER" id="PTHR11904:SF9">
    <property type="entry name" value="PURINE NUCLEOSIDE PHOSPHORYLASE-RELATED"/>
    <property type="match status" value="1"/>
</dbReference>
<dbReference type="OrthoDB" id="1523230at2"/>
<dbReference type="NCBIfam" id="TIGR01697">
    <property type="entry name" value="PNPH-PUNA-XAPA"/>
    <property type="match status" value="1"/>
</dbReference>
<dbReference type="InterPro" id="IPR000845">
    <property type="entry name" value="Nucleoside_phosphorylase_d"/>
</dbReference>
<dbReference type="EC" id="2.4.2.1" evidence="5"/>
<evidence type="ECO:0000256" key="2">
    <source>
        <dbReference type="ARBA" id="ARBA00006751"/>
    </source>
</evidence>
<dbReference type="InterPro" id="IPR035994">
    <property type="entry name" value="Nucleoside_phosphorylase_sf"/>
</dbReference>
<comment type="function">
    <text evidence="5">The purine nucleoside phosphorylases catalyze the phosphorolytic breakdown of the N-glycosidic bond in the beta-(deoxy)ribonucleoside molecules, with the formation of the corresponding free purine bases and pentose-1-phosphate.</text>
</comment>
<evidence type="ECO:0000256" key="5">
    <source>
        <dbReference type="PIRNR" id="PIRNR000477"/>
    </source>
</evidence>
<evidence type="ECO:0000256" key="4">
    <source>
        <dbReference type="ARBA" id="ARBA00022679"/>
    </source>
</evidence>
<dbReference type="CDD" id="cd09009">
    <property type="entry name" value="PNP-EcPNPII_like"/>
    <property type="match status" value="1"/>
</dbReference>
<dbReference type="AlphaFoldDB" id="A0A2H3NJR1"/>
<sequence length="277" mass="29517">MTAYRDSVNEAATFVRNALGTTPVPPVALVLGTGLGALHEDIEVEVRLPYADIPGFPTSTTSMHEGELLMGRLGATPVLAMNGRMHLYEGYTAHEVAFPVRVLGVLGVQMLLLSNAAGGLNPQYATSDVVLITDHINEQSTNPLIGANVEAWGPRFPDMSAPYDPELCGLARDVALEQGLELHRGVYLAVPGPMLETRAEYRKMRDAGADLVGMSTVPEVIAAHHMGVRCLAVSVVTDMCLPDALEPATLDAIVQAADEARPQVGTLFRQLVQQVGA</sequence>
<dbReference type="EMBL" id="PDEP01000011">
    <property type="protein sequence ID" value="PEN05817.1"/>
    <property type="molecule type" value="Genomic_DNA"/>
</dbReference>
<comment type="caution">
    <text evidence="7">The sequence shown here is derived from an EMBL/GenBank/DDBJ whole genome shotgun (WGS) entry which is preliminary data.</text>
</comment>
<dbReference type="PIRSF" id="PIRSF000477">
    <property type="entry name" value="PurNPase"/>
    <property type="match status" value="1"/>
</dbReference>
<comment type="similarity">
    <text evidence="2 5">Belongs to the PNP/MTAP phosphorylase family.</text>
</comment>
<feature type="domain" description="Nucleoside phosphorylase" evidence="6">
    <location>
        <begin position="27"/>
        <end position="272"/>
    </location>
</feature>
<dbReference type="GO" id="GO:0009116">
    <property type="term" value="P:nucleoside metabolic process"/>
    <property type="evidence" value="ECO:0007669"/>
    <property type="project" value="InterPro"/>
</dbReference>
<dbReference type="InterPro" id="IPR011268">
    <property type="entry name" value="Purine_phosphorylase"/>
</dbReference>
<keyword evidence="3 5" id="KW-0328">Glycosyltransferase</keyword>
<dbReference type="UniPathway" id="UPA00606"/>
<keyword evidence="4 5" id="KW-0808">Transferase</keyword>
<keyword evidence="8" id="KW-1185">Reference proteome</keyword>
<protein>
    <recommendedName>
        <fullName evidence="5">Purine nucleoside phosphorylase</fullName>
        <ecNumber evidence="5">2.4.2.1</ecNumber>
    </recommendedName>
    <alternativeName>
        <fullName evidence="5">Inosine-guanosine phosphorylase</fullName>
    </alternativeName>
</protein>
<evidence type="ECO:0000256" key="1">
    <source>
        <dbReference type="ARBA" id="ARBA00005058"/>
    </source>
</evidence>
<reference evidence="7 8" key="1">
    <citation type="submission" date="2017-10" db="EMBL/GenBank/DDBJ databases">
        <title>Draft genome of Longimonas halophila.</title>
        <authorList>
            <person name="Goh K.M."/>
            <person name="Shamsir M.S."/>
            <person name="Lim S.W."/>
        </authorList>
    </citation>
    <scope>NUCLEOTIDE SEQUENCE [LARGE SCALE GENOMIC DNA]</scope>
    <source>
        <strain evidence="7 8">KCTC 42399</strain>
    </source>
</reference>
<proteinExistence type="inferred from homology"/>
<dbReference type="Proteomes" id="UP000221024">
    <property type="component" value="Unassembled WGS sequence"/>
</dbReference>
<evidence type="ECO:0000313" key="7">
    <source>
        <dbReference type="EMBL" id="PEN05817.1"/>
    </source>
</evidence>
<dbReference type="NCBIfam" id="NF006054">
    <property type="entry name" value="PRK08202.1"/>
    <property type="match status" value="1"/>
</dbReference>
<evidence type="ECO:0000259" key="6">
    <source>
        <dbReference type="Pfam" id="PF01048"/>
    </source>
</evidence>
<dbReference type="Pfam" id="PF01048">
    <property type="entry name" value="PNP_UDP_1"/>
    <property type="match status" value="1"/>
</dbReference>
<dbReference type="PANTHER" id="PTHR11904">
    <property type="entry name" value="METHYLTHIOADENOSINE/PURINE NUCLEOSIDE PHOSPHORYLASE"/>
    <property type="match status" value="1"/>
</dbReference>